<dbReference type="SUPFAM" id="SSF57959">
    <property type="entry name" value="Leucine zipper domain"/>
    <property type="match status" value="1"/>
</dbReference>
<feature type="coiled-coil region" evidence="1">
    <location>
        <begin position="143"/>
        <end position="177"/>
    </location>
</feature>
<keyword evidence="1" id="KW-0175">Coiled coil</keyword>
<feature type="region of interest" description="Disordered" evidence="2">
    <location>
        <begin position="178"/>
        <end position="242"/>
    </location>
</feature>
<dbReference type="EMBL" id="MU032345">
    <property type="protein sequence ID" value="KAF3769031.1"/>
    <property type="molecule type" value="Genomic_DNA"/>
</dbReference>
<evidence type="ECO:0000313" key="3">
    <source>
        <dbReference type="EMBL" id="KAF3769031.1"/>
    </source>
</evidence>
<dbReference type="Proteomes" id="UP000803844">
    <property type="component" value="Unassembled WGS sequence"/>
</dbReference>
<comment type="caution">
    <text evidence="3">The sequence shown here is derived from an EMBL/GenBank/DDBJ whole genome shotgun (WGS) entry which is preliminary data.</text>
</comment>
<feature type="compositionally biased region" description="Basic residues" evidence="2">
    <location>
        <begin position="120"/>
        <end position="138"/>
    </location>
</feature>
<accession>A0A9P4Y9L5</accession>
<feature type="compositionally biased region" description="Basic and acidic residues" evidence="2">
    <location>
        <begin position="1"/>
        <end position="13"/>
    </location>
</feature>
<evidence type="ECO:0000313" key="4">
    <source>
        <dbReference type="Proteomes" id="UP000803844"/>
    </source>
</evidence>
<feature type="compositionally biased region" description="Basic residues" evidence="2">
    <location>
        <begin position="49"/>
        <end position="65"/>
    </location>
</feature>
<dbReference type="RefSeq" id="XP_040779992.1">
    <property type="nucleotide sequence ID" value="XM_040920208.1"/>
</dbReference>
<feature type="compositionally biased region" description="Low complexity" evidence="2">
    <location>
        <begin position="227"/>
        <end position="236"/>
    </location>
</feature>
<keyword evidence="4" id="KW-1185">Reference proteome</keyword>
<gene>
    <name evidence="3" type="ORF">M406DRAFT_327438</name>
</gene>
<proteinExistence type="predicted"/>
<dbReference type="OrthoDB" id="5218140at2759"/>
<organism evidence="3 4">
    <name type="scientific">Cryphonectria parasitica (strain ATCC 38755 / EP155)</name>
    <dbReference type="NCBI Taxonomy" id="660469"/>
    <lineage>
        <taxon>Eukaryota</taxon>
        <taxon>Fungi</taxon>
        <taxon>Dikarya</taxon>
        <taxon>Ascomycota</taxon>
        <taxon>Pezizomycotina</taxon>
        <taxon>Sordariomycetes</taxon>
        <taxon>Sordariomycetidae</taxon>
        <taxon>Diaporthales</taxon>
        <taxon>Cryphonectriaceae</taxon>
        <taxon>Cryphonectria-Endothia species complex</taxon>
        <taxon>Cryphonectria</taxon>
    </lineage>
</organism>
<dbReference type="AlphaFoldDB" id="A0A9P4Y9L5"/>
<dbReference type="GO" id="GO:0003700">
    <property type="term" value="F:DNA-binding transcription factor activity"/>
    <property type="evidence" value="ECO:0007669"/>
    <property type="project" value="InterPro"/>
</dbReference>
<feature type="compositionally biased region" description="Low complexity" evidence="2">
    <location>
        <begin position="206"/>
        <end position="217"/>
    </location>
</feature>
<feature type="region of interest" description="Disordered" evidence="2">
    <location>
        <begin position="1"/>
        <end position="142"/>
    </location>
</feature>
<sequence length="387" mass="42309">MMEAHRPTQEERPSFTTYWRKNQEDSSARTLRFVQSDPGQPSRPDGGQNKKRRIKKKEEKRKRKKEANINVGHMTIATTAAPRPPPPAAAAAAAVATNSFSPGRAEEEEGDGEGEGKQSARNKRRAQVRRAQIQHRQRKADYVKQLQSDIAGIREQIEDAEQARRSLRVENQNMRAYLSSPSSAAGSVYGSEGGRSRYDHHHHHQQQQQQHQQQQQQPHHHHRHNYRQQQQQQQQQAAAVSADLYASIPSTTLSSPYLPPNHVLAPEDDMLLQHHQQGLGGDLGLGGGGTAGFFTVSDADLDEMLNAQQGGGTGAGGSGGGRVYYDSGSPAYGTGSSRASPAVYHGSPQLVDGATGHGSDLSYPLLPDMLMGQEQGGHQQGMGYLFP</sequence>
<protein>
    <recommendedName>
        <fullName evidence="5">BZIP domain-containing protein</fullName>
    </recommendedName>
</protein>
<dbReference type="Gene3D" id="1.20.5.170">
    <property type="match status" value="1"/>
</dbReference>
<evidence type="ECO:0008006" key="5">
    <source>
        <dbReference type="Google" id="ProtNLM"/>
    </source>
</evidence>
<evidence type="ECO:0000256" key="1">
    <source>
        <dbReference type="SAM" id="Coils"/>
    </source>
</evidence>
<dbReference type="GeneID" id="63837337"/>
<reference evidence="3" key="1">
    <citation type="journal article" date="2020" name="Phytopathology">
        <title>Genome sequence of the chestnut blight fungus Cryphonectria parasitica EP155: A fundamental resource for an archetypical invasive plant pathogen.</title>
        <authorList>
            <person name="Crouch J.A."/>
            <person name="Dawe A."/>
            <person name="Aerts A."/>
            <person name="Barry K."/>
            <person name="Churchill A.C.L."/>
            <person name="Grimwood J."/>
            <person name="Hillman B."/>
            <person name="Milgroom M.G."/>
            <person name="Pangilinan J."/>
            <person name="Smith M."/>
            <person name="Salamov A."/>
            <person name="Schmutz J."/>
            <person name="Yadav J."/>
            <person name="Grigoriev I.V."/>
            <person name="Nuss D."/>
        </authorList>
    </citation>
    <scope>NUCLEOTIDE SEQUENCE</scope>
    <source>
        <strain evidence="3">EP155</strain>
    </source>
</reference>
<evidence type="ECO:0000256" key="2">
    <source>
        <dbReference type="SAM" id="MobiDB-lite"/>
    </source>
</evidence>
<dbReference type="InterPro" id="IPR046347">
    <property type="entry name" value="bZIP_sf"/>
</dbReference>
<dbReference type="CDD" id="cd14688">
    <property type="entry name" value="bZIP_YAP"/>
    <property type="match status" value="1"/>
</dbReference>
<name>A0A9P4Y9L5_CRYP1</name>